<dbReference type="GO" id="GO:0007165">
    <property type="term" value="P:signal transduction"/>
    <property type="evidence" value="ECO:0007669"/>
    <property type="project" value="UniProtKB-KW"/>
</dbReference>
<dbReference type="PANTHER" id="PTHR32089">
    <property type="entry name" value="METHYL-ACCEPTING CHEMOTAXIS PROTEIN MCPB"/>
    <property type="match status" value="1"/>
</dbReference>
<keyword evidence="4" id="KW-0175">Coiled coil</keyword>
<reference evidence="6 7" key="1">
    <citation type="submission" date="2014-02" db="EMBL/GenBank/DDBJ databases">
        <title>Draft genome sequence of Lysinibacillus manganicus DSM 26584T.</title>
        <authorList>
            <person name="Zhang F."/>
            <person name="Wang G."/>
            <person name="Zhang L."/>
        </authorList>
    </citation>
    <scope>NUCLEOTIDE SEQUENCE [LARGE SCALE GENOMIC DNA]</scope>
    <source>
        <strain evidence="6 7">DSM 26584</strain>
    </source>
</reference>
<sequence>MLSALFSKKDDIELFKQKIDELNEKLDEKEHKFQIFLNQLHKELISTIEQHDKVNSQHIILGEMVKDILNQFNIVEQSTVESNVISDKALEKGDKLINASEEMVRVSNDSKEAVSAVGEIIDRLGEESKKTTDNMNELSVRSKQIEDIVKVISDISNQTNLLALNASIEAARAGEHGKGFSVVADEVRKLAESTKKSTEDIVNLTKETQLQIMKVFDNTQSNMQLVEQGMKTSVNTSEQIHELLSMIKDVKIEVHELITFIQNQKISNEEVLNNFKRSTEIFDETNSVLNSHIQESDIVTEKLIEAVEKVKQFPTRAN</sequence>
<dbReference type="GO" id="GO:0016020">
    <property type="term" value="C:membrane"/>
    <property type="evidence" value="ECO:0007669"/>
    <property type="project" value="InterPro"/>
</dbReference>
<dbReference type="PANTHER" id="PTHR32089:SF112">
    <property type="entry name" value="LYSOZYME-LIKE PROTEIN-RELATED"/>
    <property type="match status" value="1"/>
</dbReference>
<evidence type="ECO:0000259" key="5">
    <source>
        <dbReference type="PROSITE" id="PS50111"/>
    </source>
</evidence>
<keyword evidence="7" id="KW-1185">Reference proteome</keyword>
<evidence type="ECO:0000256" key="4">
    <source>
        <dbReference type="SAM" id="Coils"/>
    </source>
</evidence>
<dbReference type="Pfam" id="PF00015">
    <property type="entry name" value="MCPsignal"/>
    <property type="match status" value="1"/>
</dbReference>
<dbReference type="AlphaFoldDB" id="A0A0A3I2Z0"/>
<protein>
    <submittedName>
        <fullName evidence="6">Chemotaxis protein</fullName>
    </submittedName>
</protein>
<dbReference type="GO" id="GO:0006935">
    <property type="term" value="P:chemotaxis"/>
    <property type="evidence" value="ECO:0007669"/>
    <property type="project" value="InterPro"/>
</dbReference>
<dbReference type="SUPFAM" id="SSF58104">
    <property type="entry name" value="Methyl-accepting chemotaxis protein (MCP) signaling domain"/>
    <property type="match status" value="1"/>
</dbReference>
<dbReference type="eggNOG" id="COG0840">
    <property type="taxonomic scope" value="Bacteria"/>
</dbReference>
<evidence type="ECO:0000313" key="7">
    <source>
        <dbReference type="Proteomes" id="UP000030416"/>
    </source>
</evidence>
<dbReference type="STRING" id="1384049.CD29_13240"/>
<dbReference type="InterPro" id="IPR004090">
    <property type="entry name" value="Chemotax_Me-accpt_rcpt"/>
</dbReference>
<gene>
    <name evidence="6" type="ORF">CD29_13240</name>
</gene>
<dbReference type="Proteomes" id="UP000030416">
    <property type="component" value="Unassembled WGS sequence"/>
</dbReference>
<dbReference type="InterPro" id="IPR004089">
    <property type="entry name" value="MCPsignal_dom"/>
</dbReference>
<comment type="similarity">
    <text evidence="2">Belongs to the methyl-accepting chemotaxis (MCP) protein family.</text>
</comment>
<evidence type="ECO:0000313" key="6">
    <source>
        <dbReference type="EMBL" id="KGR77850.1"/>
    </source>
</evidence>
<dbReference type="RefSeq" id="WP_036187440.1">
    <property type="nucleotide sequence ID" value="NZ_AVDA01000015.1"/>
</dbReference>
<dbReference type="OrthoDB" id="9807021at2"/>
<feature type="coiled-coil region" evidence="4">
    <location>
        <begin position="5"/>
        <end position="39"/>
    </location>
</feature>
<feature type="domain" description="Methyl-accepting transducer" evidence="5">
    <location>
        <begin position="70"/>
        <end position="279"/>
    </location>
</feature>
<proteinExistence type="inferred from homology"/>
<comment type="caution">
    <text evidence="6">The sequence shown here is derived from an EMBL/GenBank/DDBJ whole genome shotgun (WGS) entry which is preliminary data.</text>
</comment>
<evidence type="ECO:0000256" key="1">
    <source>
        <dbReference type="ARBA" id="ARBA00023224"/>
    </source>
</evidence>
<evidence type="ECO:0000256" key="3">
    <source>
        <dbReference type="PROSITE-ProRule" id="PRU00284"/>
    </source>
</evidence>
<dbReference type="SMART" id="SM00283">
    <property type="entry name" value="MA"/>
    <property type="match status" value="1"/>
</dbReference>
<accession>A0A0A3I2Z0</accession>
<dbReference type="GO" id="GO:0004888">
    <property type="term" value="F:transmembrane signaling receptor activity"/>
    <property type="evidence" value="ECO:0007669"/>
    <property type="project" value="InterPro"/>
</dbReference>
<keyword evidence="1 3" id="KW-0807">Transducer</keyword>
<dbReference type="PRINTS" id="PR00260">
    <property type="entry name" value="CHEMTRNSDUCR"/>
</dbReference>
<name>A0A0A3I2Z0_9BACL</name>
<dbReference type="Gene3D" id="1.10.287.950">
    <property type="entry name" value="Methyl-accepting chemotaxis protein"/>
    <property type="match status" value="1"/>
</dbReference>
<dbReference type="PROSITE" id="PS50111">
    <property type="entry name" value="CHEMOTAXIS_TRANSDUC_2"/>
    <property type="match status" value="1"/>
</dbReference>
<organism evidence="6 7">
    <name type="scientific">Ureibacillus manganicus DSM 26584</name>
    <dbReference type="NCBI Taxonomy" id="1384049"/>
    <lineage>
        <taxon>Bacteria</taxon>
        <taxon>Bacillati</taxon>
        <taxon>Bacillota</taxon>
        <taxon>Bacilli</taxon>
        <taxon>Bacillales</taxon>
        <taxon>Caryophanaceae</taxon>
        <taxon>Ureibacillus</taxon>
    </lineage>
</organism>
<dbReference type="EMBL" id="JPVN01000015">
    <property type="protein sequence ID" value="KGR77850.1"/>
    <property type="molecule type" value="Genomic_DNA"/>
</dbReference>
<evidence type="ECO:0000256" key="2">
    <source>
        <dbReference type="ARBA" id="ARBA00029447"/>
    </source>
</evidence>